<evidence type="ECO:0000313" key="2">
    <source>
        <dbReference type="Proteomes" id="UP001302349"/>
    </source>
</evidence>
<sequence length="70" mass="7614">MKFIEMGAIIIKADKKSNKLLSDLAKKLGGNVMNLADEQFEDFAIGSAMDAAKTGETVDRNSILAKLRAR</sequence>
<evidence type="ECO:0008006" key="3">
    <source>
        <dbReference type="Google" id="ProtNLM"/>
    </source>
</evidence>
<keyword evidence="2" id="KW-1185">Reference proteome</keyword>
<dbReference type="EMBL" id="CP136051">
    <property type="protein sequence ID" value="WOK08775.1"/>
    <property type="molecule type" value="Genomic_DNA"/>
</dbReference>
<evidence type="ECO:0000313" key="1">
    <source>
        <dbReference type="EMBL" id="WOK08775.1"/>
    </source>
</evidence>
<proteinExistence type="predicted"/>
<protein>
    <recommendedName>
        <fullName evidence="3">BRCT domain-containing protein</fullName>
    </recommendedName>
</protein>
<dbReference type="Proteomes" id="UP001302349">
    <property type="component" value="Chromosome"/>
</dbReference>
<gene>
    <name evidence="1" type="ORF">RT717_09020</name>
</gene>
<organism evidence="1 2">
    <name type="scientific">Imperialibacter roseus</name>
    <dbReference type="NCBI Taxonomy" id="1324217"/>
    <lineage>
        <taxon>Bacteria</taxon>
        <taxon>Pseudomonadati</taxon>
        <taxon>Bacteroidota</taxon>
        <taxon>Cytophagia</taxon>
        <taxon>Cytophagales</taxon>
        <taxon>Flammeovirgaceae</taxon>
        <taxon>Imperialibacter</taxon>
    </lineage>
</organism>
<accession>A0ABZ0IUQ0</accession>
<reference evidence="1 2" key="1">
    <citation type="journal article" date="2023" name="Microbiol. Resour. Announc.">
        <title>Complete Genome Sequence of Imperialibacter roseus strain P4T.</title>
        <authorList>
            <person name="Tizabi D.R."/>
            <person name="Bachvaroff T."/>
            <person name="Hill R.T."/>
        </authorList>
    </citation>
    <scope>NUCLEOTIDE SEQUENCE [LARGE SCALE GENOMIC DNA]</scope>
    <source>
        <strain evidence="1 2">P4T</strain>
    </source>
</reference>
<name>A0ABZ0IUQ0_9BACT</name>
<dbReference type="RefSeq" id="WP_317491407.1">
    <property type="nucleotide sequence ID" value="NZ_CP136051.1"/>
</dbReference>